<dbReference type="PANTHER" id="PTHR32114">
    <property type="entry name" value="ABC TRANSPORTER ABCH.3"/>
    <property type="match status" value="1"/>
</dbReference>
<dbReference type="SUPFAM" id="SSF52540">
    <property type="entry name" value="P-loop containing nucleoside triphosphate hydrolases"/>
    <property type="match status" value="1"/>
</dbReference>
<dbReference type="OrthoDB" id="5089113at2"/>
<organism evidence="7 8">
    <name type="scientific">Jiangella ureilytica</name>
    <dbReference type="NCBI Taxonomy" id="2530374"/>
    <lineage>
        <taxon>Bacteria</taxon>
        <taxon>Bacillati</taxon>
        <taxon>Actinomycetota</taxon>
        <taxon>Actinomycetes</taxon>
        <taxon>Jiangellales</taxon>
        <taxon>Jiangellaceae</taxon>
        <taxon>Jiangella</taxon>
    </lineage>
</organism>
<comment type="subunit">
    <text evidence="2">Heterodimer of SbcC and SbcD.</text>
</comment>
<feature type="coiled-coil region" evidence="4">
    <location>
        <begin position="334"/>
        <end position="368"/>
    </location>
</feature>
<dbReference type="Proteomes" id="UP000295621">
    <property type="component" value="Unassembled WGS sequence"/>
</dbReference>
<accession>A0A4R4S4A4</accession>
<name>A0A4R4S4A4_9ACTN</name>
<dbReference type="InterPro" id="IPR038729">
    <property type="entry name" value="Rad50/SbcC_AAA"/>
</dbReference>
<comment type="caution">
    <text evidence="7">The sequence shown here is derived from an EMBL/GenBank/DDBJ whole genome shotgun (WGS) entry which is preliminary data.</text>
</comment>
<dbReference type="Gene3D" id="3.40.50.300">
    <property type="entry name" value="P-loop containing nucleotide triphosphate hydrolases"/>
    <property type="match status" value="2"/>
</dbReference>
<evidence type="ECO:0000256" key="2">
    <source>
        <dbReference type="ARBA" id="ARBA00011322"/>
    </source>
</evidence>
<evidence type="ECO:0000256" key="3">
    <source>
        <dbReference type="ARBA" id="ARBA00013368"/>
    </source>
</evidence>
<feature type="region of interest" description="Disordered" evidence="5">
    <location>
        <begin position="50"/>
        <end position="69"/>
    </location>
</feature>
<keyword evidence="8" id="KW-1185">Reference proteome</keyword>
<dbReference type="RefSeq" id="WP_131978027.1">
    <property type="nucleotide sequence ID" value="NZ_SMKL01000002.1"/>
</dbReference>
<feature type="domain" description="Rad50/SbcC-type AAA" evidence="6">
    <location>
        <begin position="76"/>
        <end position="132"/>
    </location>
</feature>
<proteinExistence type="inferred from homology"/>
<dbReference type="PANTHER" id="PTHR32114:SF2">
    <property type="entry name" value="ABC TRANSPORTER ABCH.3"/>
    <property type="match status" value="1"/>
</dbReference>
<dbReference type="EMBL" id="SMKL01000002">
    <property type="protein sequence ID" value="TDC56659.1"/>
    <property type="molecule type" value="Genomic_DNA"/>
</dbReference>
<dbReference type="InterPro" id="IPR027417">
    <property type="entry name" value="P-loop_NTPase"/>
</dbReference>
<evidence type="ECO:0000313" key="8">
    <source>
        <dbReference type="Proteomes" id="UP000295621"/>
    </source>
</evidence>
<keyword evidence="4" id="KW-0175">Coiled coil</keyword>
<evidence type="ECO:0000313" key="7">
    <source>
        <dbReference type="EMBL" id="TDC56659.1"/>
    </source>
</evidence>
<dbReference type="Pfam" id="PF13476">
    <property type="entry name" value="AAA_23"/>
    <property type="match status" value="1"/>
</dbReference>
<evidence type="ECO:0000259" key="6">
    <source>
        <dbReference type="Pfam" id="PF13476"/>
    </source>
</evidence>
<evidence type="ECO:0000256" key="1">
    <source>
        <dbReference type="ARBA" id="ARBA00006930"/>
    </source>
</evidence>
<reference evidence="7 8" key="1">
    <citation type="submission" date="2019-02" db="EMBL/GenBank/DDBJ databases">
        <title>Draft genome sequences of novel Actinobacteria.</title>
        <authorList>
            <person name="Sahin N."/>
            <person name="Ay H."/>
            <person name="Saygin H."/>
        </authorList>
    </citation>
    <scope>NUCLEOTIDE SEQUENCE [LARGE SCALE GENOMIC DNA]</scope>
    <source>
        <strain evidence="7 8">KC603</strain>
    </source>
</reference>
<dbReference type="AlphaFoldDB" id="A0A4R4S4A4"/>
<comment type="similarity">
    <text evidence="1">Belongs to the SMC family. SbcC subfamily.</text>
</comment>
<protein>
    <recommendedName>
        <fullName evidence="3">Nuclease SbcCD subunit C</fullName>
    </recommendedName>
</protein>
<evidence type="ECO:0000256" key="4">
    <source>
        <dbReference type="SAM" id="Coils"/>
    </source>
</evidence>
<evidence type="ECO:0000256" key="5">
    <source>
        <dbReference type="SAM" id="MobiDB-lite"/>
    </source>
</evidence>
<gene>
    <name evidence="7" type="ORF">E1212_01410</name>
</gene>
<sequence>MTDHDGPDDGHVLSAVLELADADDTLTDESTVLVLAALESEAELAAALRAGRDEGSVPRPPMPAQSTPPVGAFVTSIRVEGFRGIGPAAELTLHPSPGLTVVAGRNGSGKSSFSEALELALTGDSYRWSKRTAVWSEHWRNLRSRAAARIRIGLAEEGAGTTTVGVDWADGAGLGDRQVWVQRPGGRRESGTGGLGWSRPLELYRPILSYEELGGILQDGPSRLFDALDAILGIEQATDALQRLAAVAKELEAPAKAVKAERTALKKVLAGSADERAAQAHDQLRRHHPDLAAVEAVATGRQAVQPVGDLARLRALTRLTVPAQDEVRAGVTELRAAAAEFEALAADAAELAARRAALLRQALELHREHGDVPCPVCGGGTLDAAWHEETEAALAAASASSEAYGDAFRRLDLARDQARSLVREVGEPVAADRFALQAHAPALTAWHAWSRPAADDDELAARLDTEYDRLAAAYARLRDEASAVLSEHEDAWTPLAVRLATWVEQARSVQSDDPAREQVDAAHRFMRAAVDELRTREFDRLADRAREIWAALRHDSNVDLGAIRPKGQGNRRHIELVAEVDGEDAGALGVMSQGELHALALALFIPRATMPGSPFRFIVLDDPIQAMDPAKVDGLVRVLAELAVDRQVIVLSHDDRLTSAVRQLGVDARILELSRTAGSAVDVRPGKDPAQRHLDDAFAVARDGQVPADIALRVLPGLCRAAVEAAARDVYFAARFRAGASRVEVERVWQSALRTRQRLGLALSGDADMNLSSWRDRKHWRRTALGIVGSGAHDGLRSDPIGALRDVERLVQELRLP</sequence>
<dbReference type="GO" id="GO:0016887">
    <property type="term" value="F:ATP hydrolysis activity"/>
    <property type="evidence" value="ECO:0007669"/>
    <property type="project" value="InterPro"/>
</dbReference>
<dbReference type="GO" id="GO:0006302">
    <property type="term" value="P:double-strand break repair"/>
    <property type="evidence" value="ECO:0007669"/>
    <property type="project" value="InterPro"/>
</dbReference>